<dbReference type="Proteomes" id="UP000886796">
    <property type="component" value="Unassembled WGS sequence"/>
</dbReference>
<evidence type="ECO:0000313" key="2">
    <source>
        <dbReference type="Proteomes" id="UP000886796"/>
    </source>
</evidence>
<name>A0A9D0Z2E7_9FIRM</name>
<dbReference type="Pfam" id="PF11175">
    <property type="entry name" value="DUF2961"/>
    <property type="match status" value="1"/>
</dbReference>
<comment type="caution">
    <text evidence="1">The sequence shown here is derived from an EMBL/GenBank/DDBJ whole genome shotgun (WGS) entry which is preliminary data.</text>
</comment>
<gene>
    <name evidence="1" type="ORF">IAB74_05705</name>
</gene>
<reference evidence="1" key="1">
    <citation type="submission" date="2020-10" db="EMBL/GenBank/DDBJ databases">
        <authorList>
            <person name="Gilroy R."/>
        </authorList>
    </citation>
    <scope>NUCLEOTIDE SEQUENCE</scope>
    <source>
        <strain evidence="1">13361</strain>
    </source>
</reference>
<organism evidence="1 2">
    <name type="scientific">Candidatus Faecousia excrementigallinarum</name>
    <dbReference type="NCBI Taxonomy" id="2840806"/>
    <lineage>
        <taxon>Bacteria</taxon>
        <taxon>Bacillati</taxon>
        <taxon>Bacillota</taxon>
        <taxon>Clostridia</taxon>
        <taxon>Eubacteriales</taxon>
        <taxon>Oscillospiraceae</taxon>
        <taxon>Faecousia</taxon>
    </lineage>
</organism>
<proteinExistence type="predicted"/>
<protein>
    <submittedName>
        <fullName evidence="1">DUF2961 domain-containing protein</fullName>
    </submittedName>
</protein>
<dbReference type="EMBL" id="DVFK01000080">
    <property type="protein sequence ID" value="HIQ67982.1"/>
    <property type="molecule type" value="Genomic_DNA"/>
</dbReference>
<dbReference type="InterPro" id="IPR021345">
    <property type="entry name" value="DUF2961"/>
</dbReference>
<evidence type="ECO:0000313" key="1">
    <source>
        <dbReference type="EMBL" id="HIQ67982.1"/>
    </source>
</evidence>
<sequence length="368" mass="42159">MNKGHSLEDLYLLDNSRRRRLSSYDRTGGNRDWMDLPAGKTKTIGEIHGCGIIRHIWMTHWTGDENWQEEPYALRKLILRMYWDGEETPSVEVPLGDFFAIGFGMATPVNSAALCANPEDGRGMNCFFPMPFRKGARFTIESQCENHTNFYYYIDYEEVAELPQEAGYFHACWHREDNTRGWAPKEIGLLDREKANVPEEPAWVPKAWLTKNTTGEDNYVILDAVGKGKYVGCCLHVDVFEPQCNEWYGEGDDMIFIDGELALNGTGTEDYFNTAFCPTQVYCTPYSGLTRYSGDKTRPGYKFAGKNSMYRLHICDPIQFEKSIRVTIEHGHANKLSNDYSSTAYWYQTEPHAPFAPLPPVEGRLPRE</sequence>
<reference evidence="1" key="2">
    <citation type="journal article" date="2021" name="PeerJ">
        <title>Extensive microbial diversity within the chicken gut microbiome revealed by metagenomics and culture.</title>
        <authorList>
            <person name="Gilroy R."/>
            <person name="Ravi A."/>
            <person name="Getino M."/>
            <person name="Pursley I."/>
            <person name="Horton D.L."/>
            <person name="Alikhan N.F."/>
            <person name="Baker D."/>
            <person name="Gharbi K."/>
            <person name="Hall N."/>
            <person name="Watson M."/>
            <person name="Adriaenssens E.M."/>
            <person name="Foster-Nyarko E."/>
            <person name="Jarju S."/>
            <person name="Secka A."/>
            <person name="Antonio M."/>
            <person name="Oren A."/>
            <person name="Chaudhuri R.R."/>
            <person name="La Ragione R."/>
            <person name="Hildebrand F."/>
            <person name="Pallen M.J."/>
        </authorList>
    </citation>
    <scope>NUCLEOTIDE SEQUENCE</scope>
    <source>
        <strain evidence="1">13361</strain>
    </source>
</reference>
<dbReference type="Gene3D" id="2.60.120.1390">
    <property type="match status" value="1"/>
</dbReference>
<accession>A0A9D0Z2E7</accession>
<dbReference type="AlphaFoldDB" id="A0A9D0Z2E7"/>